<evidence type="ECO:0000313" key="2">
    <source>
        <dbReference type="Proteomes" id="UP000092993"/>
    </source>
</evidence>
<accession>A0A1C7LV02</accession>
<gene>
    <name evidence="1" type="ORF">A0H81_12067</name>
</gene>
<sequence>MRTLGVRSYDRISLFEISLCARPFDQPHYILSLCVHPFHPTLPLKDVKPHLRFLTADRCESTHEKMISALGLVKSMPNDVLTSMTREGNVQGQRSNGCSIHKLGQMSRTS</sequence>
<reference evidence="1 2" key="1">
    <citation type="submission" date="2016-03" db="EMBL/GenBank/DDBJ databases">
        <title>Whole genome sequencing of Grifola frondosa 9006-11.</title>
        <authorList>
            <person name="Min B."/>
            <person name="Park H."/>
            <person name="Kim J.-G."/>
            <person name="Cho H."/>
            <person name="Oh Y.-L."/>
            <person name="Kong W.-S."/>
            <person name="Choi I.-G."/>
        </authorList>
    </citation>
    <scope>NUCLEOTIDE SEQUENCE [LARGE SCALE GENOMIC DNA]</scope>
    <source>
        <strain evidence="1 2">9006-11</strain>
    </source>
</reference>
<name>A0A1C7LV02_GRIFR</name>
<keyword evidence="2" id="KW-1185">Reference proteome</keyword>
<comment type="caution">
    <text evidence="1">The sequence shown here is derived from an EMBL/GenBank/DDBJ whole genome shotgun (WGS) entry which is preliminary data.</text>
</comment>
<proteinExistence type="predicted"/>
<dbReference type="Proteomes" id="UP000092993">
    <property type="component" value="Unassembled WGS sequence"/>
</dbReference>
<dbReference type="AlphaFoldDB" id="A0A1C7LV02"/>
<organism evidence="1 2">
    <name type="scientific">Grifola frondosa</name>
    <name type="common">Maitake</name>
    <name type="synonym">Polyporus frondosus</name>
    <dbReference type="NCBI Taxonomy" id="5627"/>
    <lineage>
        <taxon>Eukaryota</taxon>
        <taxon>Fungi</taxon>
        <taxon>Dikarya</taxon>
        <taxon>Basidiomycota</taxon>
        <taxon>Agaricomycotina</taxon>
        <taxon>Agaricomycetes</taxon>
        <taxon>Polyporales</taxon>
        <taxon>Grifolaceae</taxon>
        <taxon>Grifola</taxon>
    </lineage>
</organism>
<dbReference type="EMBL" id="LUGG01000023">
    <property type="protein sequence ID" value="OBZ67877.1"/>
    <property type="molecule type" value="Genomic_DNA"/>
</dbReference>
<protein>
    <submittedName>
        <fullName evidence="1">Uncharacterized protein</fullName>
    </submittedName>
</protein>
<evidence type="ECO:0000313" key="1">
    <source>
        <dbReference type="EMBL" id="OBZ67877.1"/>
    </source>
</evidence>